<dbReference type="Gene3D" id="3.40.190.10">
    <property type="entry name" value="Periplasmic binding protein-like II"/>
    <property type="match status" value="2"/>
</dbReference>
<dbReference type="Pfam" id="PF13416">
    <property type="entry name" value="SBP_bac_8"/>
    <property type="match status" value="1"/>
</dbReference>
<dbReference type="GO" id="GO:1901982">
    <property type="term" value="F:maltose binding"/>
    <property type="evidence" value="ECO:0007669"/>
    <property type="project" value="TreeGrafter"/>
</dbReference>
<comment type="caution">
    <text evidence="6">The sequence shown here is derived from an EMBL/GenBank/DDBJ whole genome shotgun (WGS) entry which is preliminary data.</text>
</comment>
<dbReference type="InterPro" id="IPR006059">
    <property type="entry name" value="SBP"/>
</dbReference>
<feature type="region of interest" description="Disordered" evidence="4">
    <location>
        <begin position="26"/>
        <end position="53"/>
    </location>
</feature>
<dbReference type="PANTHER" id="PTHR30061:SF50">
    <property type="entry name" value="MALTOSE_MALTODEXTRIN-BINDING PERIPLASMIC PROTEIN"/>
    <property type="match status" value="1"/>
</dbReference>
<dbReference type="PANTHER" id="PTHR30061">
    <property type="entry name" value="MALTOSE-BINDING PERIPLASMIC PROTEIN"/>
    <property type="match status" value="1"/>
</dbReference>
<evidence type="ECO:0000256" key="4">
    <source>
        <dbReference type="SAM" id="MobiDB-lite"/>
    </source>
</evidence>
<evidence type="ECO:0000313" key="6">
    <source>
        <dbReference type="EMBL" id="TDQ42779.1"/>
    </source>
</evidence>
<reference evidence="6 7" key="1">
    <citation type="submission" date="2019-03" db="EMBL/GenBank/DDBJ databases">
        <title>Genomic Encyclopedia of Type Strains, Phase IV (KMG-IV): sequencing the most valuable type-strain genomes for metagenomic binning, comparative biology and taxonomic classification.</title>
        <authorList>
            <person name="Goeker M."/>
        </authorList>
    </citation>
    <scope>NUCLEOTIDE SEQUENCE [LARGE SCALE GENOMIC DNA]</scope>
    <source>
        <strain evidence="6 7">DSM 28697</strain>
    </source>
</reference>
<protein>
    <submittedName>
        <fullName evidence="6">Carbohydrate ABC transporter substrate-binding protein (CUT1 family)</fullName>
    </submittedName>
</protein>
<evidence type="ECO:0000256" key="2">
    <source>
        <dbReference type="ARBA" id="ARBA00022448"/>
    </source>
</evidence>
<proteinExistence type="inferred from homology"/>
<evidence type="ECO:0000256" key="5">
    <source>
        <dbReference type="SAM" id="SignalP"/>
    </source>
</evidence>
<gene>
    <name evidence="6" type="ORF">EV213_101208</name>
</gene>
<dbReference type="GO" id="GO:0055052">
    <property type="term" value="C:ATP-binding cassette (ABC) transporter complex, substrate-binding subunit-containing"/>
    <property type="evidence" value="ECO:0007669"/>
    <property type="project" value="TreeGrafter"/>
</dbReference>
<dbReference type="PROSITE" id="PS51257">
    <property type="entry name" value="PROKAR_LIPOPROTEIN"/>
    <property type="match status" value="1"/>
</dbReference>
<dbReference type="OrthoDB" id="9766758at2"/>
<dbReference type="RefSeq" id="WP_133578613.1">
    <property type="nucleotide sequence ID" value="NZ_SNYJ01000001.1"/>
</dbReference>
<organism evidence="6 7">
    <name type="scientific">Aureibacillus halotolerans</name>
    <dbReference type="NCBI Taxonomy" id="1508390"/>
    <lineage>
        <taxon>Bacteria</taxon>
        <taxon>Bacillati</taxon>
        <taxon>Bacillota</taxon>
        <taxon>Bacilli</taxon>
        <taxon>Bacillales</taxon>
        <taxon>Bacillaceae</taxon>
        <taxon>Aureibacillus</taxon>
    </lineage>
</organism>
<keyword evidence="2" id="KW-0813">Transport</keyword>
<evidence type="ECO:0000256" key="1">
    <source>
        <dbReference type="ARBA" id="ARBA00008520"/>
    </source>
</evidence>
<comment type="similarity">
    <text evidence="1">Belongs to the bacterial solute-binding protein 1 family.</text>
</comment>
<name>A0A4R6UCM1_9BACI</name>
<dbReference type="EMBL" id="SNYJ01000001">
    <property type="protein sequence ID" value="TDQ42779.1"/>
    <property type="molecule type" value="Genomic_DNA"/>
</dbReference>
<keyword evidence="3 5" id="KW-0732">Signal</keyword>
<dbReference type="AlphaFoldDB" id="A0A4R6UCM1"/>
<dbReference type="GO" id="GO:0042956">
    <property type="term" value="P:maltodextrin transmembrane transport"/>
    <property type="evidence" value="ECO:0007669"/>
    <property type="project" value="TreeGrafter"/>
</dbReference>
<feature type="chain" id="PRO_5039693239" evidence="5">
    <location>
        <begin position="22"/>
        <end position="430"/>
    </location>
</feature>
<evidence type="ECO:0000313" key="7">
    <source>
        <dbReference type="Proteomes" id="UP000295632"/>
    </source>
</evidence>
<feature type="signal peptide" evidence="5">
    <location>
        <begin position="1"/>
        <end position="21"/>
    </location>
</feature>
<dbReference type="Proteomes" id="UP000295632">
    <property type="component" value="Unassembled WGS sequence"/>
</dbReference>
<dbReference type="SUPFAM" id="SSF53850">
    <property type="entry name" value="Periplasmic binding protein-like II"/>
    <property type="match status" value="1"/>
</dbReference>
<dbReference type="GO" id="GO:0015768">
    <property type="term" value="P:maltose transport"/>
    <property type="evidence" value="ECO:0007669"/>
    <property type="project" value="TreeGrafter"/>
</dbReference>
<accession>A0A4R6UCM1</accession>
<keyword evidence="7" id="KW-1185">Reference proteome</keyword>
<sequence>MKQHWLSLMTILMLVVLTACGPGRGDVQTSAPKPEEETSTPAASDESPEKPASLSVWVNDEETQREALESIFTSFEEDTGIQVETTPINMLDQVEALALDGPSGNGPDLFFQPHDRIGNIVLQNLAAPIDLGDAETDYTENALKAVTYEGETYGIPMVVETYATYYNKALVDAPETMEDVTAAAESLTNAANNEYGFLMEAANLYFSYPFFAGFGAYVFGHNEETGYDAADIGLANEGAIEGGQLISSWYENGYIPVEVNPDIINGLFAEGKVGIVINGPWALPDYQKGLGENLGTAPLPKLSNGNVPVSFVGVKSWMVNSYSENQHWAIELAKYISNEENSNHYFEVAGEMPANKSALEGDVITSNEYIQAFAEQVSYGEPMPSIPAMQQVWEPFNNALLFIAQGEDVEASLTDAKNTIQTNIEMSQGQ</sequence>
<evidence type="ECO:0000256" key="3">
    <source>
        <dbReference type="ARBA" id="ARBA00022729"/>
    </source>
</evidence>